<dbReference type="SUPFAM" id="SSF56349">
    <property type="entry name" value="DNA breaking-rejoining enzymes"/>
    <property type="match status" value="1"/>
</dbReference>
<dbReference type="AlphaFoldDB" id="A0A0J6SS49"/>
<evidence type="ECO:0000313" key="4">
    <source>
        <dbReference type="EMBL" id="KMO36208.1"/>
    </source>
</evidence>
<organism evidence="4 5">
    <name type="scientific">Methylobacterium aquaticum</name>
    <dbReference type="NCBI Taxonomy" id="270351"/>
    <lineage>
        <taxon>Bacteria</taxon>
        <taxon>Pseudomonadati</taxon>
        <taxon>Pseudomonadota</taxon>
        <taxon>Alphaproteobacteria</taxon>
        <taxon>Hyphomicrobiales</taxon>
        <taxon>Methylobacteriaceae</taxon>
        <taxon>Methylobacterium</taxon>
    </lineage>
</organism>
<gene>
    <name evidence="4" type="ORF">VP06_10520</name>
</gene>
<evidence type="ECO:0000256" key="1">
    <source>
        <dbReference type="ARBA" id="ARBA00022908"/>
    </source>
</evidence>
<dbReference type="GO" id="GO:0006310">
    <property type="term" value="P:DNA recombination"/>
    <property type="evidence" value="ECO:0007669"/>
    <property type="project" value="UniProtKB-KW"/>
</dbReference>
<reference evidence="4 5" key="1">
    <citation type="submission" date="2015-03" db="EMBL/GenBank/DDBJ databases">
        <title>Genome sequencing of Methylobacterium aquaticum DSM16371 type strain.</title>
        <authorList>
            <person name="Chaudhry V."/>
            <person name="Patil P.B."/>
        </authorList>
    </citation>
    <scope>NUCLEOTIDE SEQUENCE [LARGE SCALE GENOMIC DNA]</scope>
    <source>
        <strain evidence="4 5">DSM 16371</strain>
    </source>
</reference>
<dbReference type="PANTHER" id="PTHR30349:SF88">
    <property type="entry name" value="BLL1584 PROTEIN"/>
    <property type="match status" value="1"/>
</dbReference>
<dbReference type="GO" id="GO:0015074">
    <property type="term" value="P:DNA integration"/>
    <property type="evidence" value="ECO:0007669"/>
    <property type="project" value="UniProtKB-KW"/>
</dbReference>
<dbReference type="InterPro" id="IPR011010">
    <property type="entry name" value="DNA_brk_join_enz"/>
</dbReference>
<dbReference type="GO" id="GO:0003677">
    <property type="term" value="F:DNA binding"/>
    <property type="evidence" value="ECO:0007669"/>
    <property type="project" value="InterPro"/>
</dbReference>
<proteinExistence type="predicted"/>
<comment type="caution">
    <text evidence="4">The sequence shown here is derived from an EMBL/GenBank/DDBJ whole genome shotgun (WGS) entry which is preliminary data.</text>
</comment>
<dbReference type="PATRIC" id="fig|270351.6.peg.7002"/>
<feature type="domain" description="Tyr recombinase" evidence="3">
    <location>
        <begin position="194"/>
        <end position="401"/>
    </location>
</feature>
<dbReference type="InterPro" id="IPR013762">
    <property type="entry name" value="Integrase-like_cat_sf"/>
</dbReference>
<evidence type="ECO:0000256" key="2">
    <source>
        <dbReference type="ARBA" id="ARBA00023172"/>
    </source>
</evidence>
<keyword evidence="1" id="KW-0229">DNA integration</keyword>
<dbReference type="EMBL" id="LABX01000072">
    <property type="protein sequence ID" value="KMO36208.1"/>
    <property type="molecule type" value="Genomic_DNA"/>
</dbReference>
<evidence type="ECO:0000259" key="3">
    <source>
        <dbReference type="PROSITE" id="PS51898"/>
    </source>
</evidence>
<accession>A0A0J6SS49</accession>
<evidence type="ECO:0000313" key="5">
    <source>
        <dbReference type="Proteomes" id="UP000035929"/>
    </source>
</evidence>
<dbReference type="Proteomes" id="UP000035929">
    <property type="component" value="Unassembled WGS sequence"/>
</dbReference>
<dbReference type="InterPro" id="IPR002104">
    <property type="entry name" value="Integrase_catalytic"/>
</dbReference>
<sequence length="425" mass="47343">MPRRALGARLWEKPAEHNKDGTLRKRPVWVIRDGKANIVTGVPVLPELPDRNRGAAEPALAEYLTRKHNPARDEDRALGEILVTDVLAVYGEDIAPKHARPEKTAARLLQLGAWWDGMTVAEVNGKSVRAYGTWRKKTAWKSAKPDKTGKRPRTVTDAGVRRELEDLQAALNHYLKEGHMRATVKVPLPPKSPSKERYLERAEAARLLRTMLHMPEMQTRHRGSDKGKVVATSKRPARHLARFLLVGIYTGTRAAAICSAGFVPAEGRGWVDLRRGVFHRRKAGAAETKKRQPPVKLPARLLAHIRRWARTPRKDGSMPEFVVEFRGKPVGEVNKGFASVVTAAGLGPDVTPHTLRHTCATWLMLNGVDLWQAAAYLGMTVQMLERVYGHHRPDFQEAAAGALDKAGRRATETLDIEDAFTRRAA</sequence>
<dbReference type="Pfam" id="PF00589">
    <property type="entry name" value="Phage_integrase"/>
    <property type="match status" value="1"/>
</dbReference>
<dbReference type="PROSITE" id="PS51898">
    <property type="entry name" value="TYR_RECOMBINASE"/>
    <property type="match status" value="1"/>
</dbReference>
<dbReference type="InterPro" id="IPR050090">
    <property type="entry name" value="Tyrosine_recombinase_XerCD"/>
</dbReference>
<dbReference type="Gene3D" id="1.10.443.10">
    <property type="entry name" value="Intergrase catalytic core"/>
    <property type="match status" value="1"/>
</dbReference>
<protein>
    <submittedName>
        <fullName evidence="4">Integrase</fullName>
    </submittedName>
</protein>
<name>A0A0J6SS49_9HYPH</name>
<keyword evidence="2" id="KW-0233">DNA recombination</keyword>
<dbReference type="RefSeq" id="WP_048463710.1">
    <property type="nucleotide sequence ID" value="NZ_LABX01000072.1"/>
</dbReference>
<dbReference type="CDD" id="cd00796">
    <property type="entry name" value="INT_Rci_Hp1_C"/>
    <property type="match status" value="1"/>
</dbReference>
<dbReference type="PANTHER" id="PTHR30349">
    <property type="entry name" value="PHAGE INTEGRASE-RELATED"/>
    <property type="match status" value="1"/>
</dbReference>